<feature type="transmembrane region" description="Helical" evidence="1">
    <location>
        <begin position="30"/>
        <end position="50"/>
    </location>
</feature>
<dbReference type="AlphaFoldDB" id="A0A6L6QN06"/>
<name>A0A6L6QN06_9BURK</name>
<protein>
    <recommendedName>
        <fullName evidence="4">Tetratricopeptide repeat protein</fullName>
    </recommendedName>
</protein>
<evidence type="ECO:0000256" key="1">
    <source>
        <dbReference type="SAM" id="Phobius"/>
    </source>
</evidence>
<dbReference type="InterPro" id="IPR011990">
    <property type="entry name" value="TPR-like_helical_dom_sf"/>
</dbReference>
<dbReference type="EMBL" id="WNKX01000027">
    <property type="protein sequence ID" value="MTW13808.1"/>
    <property type="molecule type" value="Genomic_DNA"/>
</dbReference>
<dbReference type="Proteomes" id="UP000472320">
    <property type="component" value="Unassembled WGS sequence"/>
</dbReference>
<keyword evidence="1" id="KW-0472">Membrane</keyword>
<accession>A0A6L6QN06</accession>
<sequence length="251" mass="27744">MPFFGLGLHILVAIFFAVHAVRRGRELYWLLILFSFPLLGSLVYFFAVYLPSSRLEHGARKAISAAGRMLDPGRELREARDAFSFTPTAQNQMRLAAALLEGGEAAEAASTYEACLQGAFGSDLEIRLGAARANLAVGAHGKAIEHLEFIRRTDANYRAEQCSLLLAQAFAAAGRNGEARAEFEAAVHRFGSFEARAEYAIWAAGVREFQLAQRLKNELQHTMDRWNKHTASMNDATVRRLNAAFAQVPRS</sequence>
<dbReference type="OrthoDB" id="7559170at2"/>
<proteinExistence type="predicted"/>
<dbReference type="Gene3D" id="1.25.40.10">
    <property type="entry name" value="Tetratricopeptide repeat domain"/>
    <property type="match status" value="1"/>
</dbReference>
<comment type="caution">
    <text evidence="2">The sequence shown here is derived from an EMBL/GenBank/DDBJ whole genome shotgun (WGS) entry which is preliminary data.</text>
</comment>
<keyword evidence="1" id="KW-0812">Transmembrane</keyword>
<dbReference type="InterPro" id="IPR014562">
    <property type="entry name" value="UCP030959_TPR_rpt-cont"/>
</dbReference>
<dbReference type="RefSeq" id="WP_155456718.1">
    <property type="nucleotide sequence ID" value="NZ_WNKX01000027.1"/>
</dbReference>
<dbReference type="PIRSF" id="PIRSF030959">
    <property type="entry name" value="UCP030959"/>
    <property type="match status" value="1"/>
</dbReference>
<keyword evidence="3" id="KW-1185">Reference proteome</keyword>
<dbReference type="SUPFAM" id="SSF48452">
    <property type="entry name" value="TPR-like"/>
    <property type="match status" value="1"/>
</dbReference>
<gene>
    <name evidence="2" type="ORF">GM658_24660</name>
</gene>
<reference evidence="2 3" key="1">
    <citation type="submission" date="2019-11" db="EMBL/GenBank/DDBJ databases">
        <title>Type strains purchased from KCTC, JCM and DSMZ.</title>
        <authorList>
            <person name="Lu H."/>
        </authorList>
    </citation>
    <scope>NUCLEOTIDE SEQUENCE [LARGE SCALE GENOMIC DNA]</scope>
    <source>
        <strain evidence="2 3">JCM 31587</strain>
    </source>
</reference>
<evidence type="ECO:0000313" key="3">
    <source>
        <dbReference type="Proteomes" id="UP000472320"/>
    </source>
</evidence>
<organism evidence="2 3">
    <name type="scientific">Massilia eburnea</name>
    <dbReference type="NCBI Taxonomy" id="1776165"/>
    <lineage>
        <taxon>Bacteria</taxon>
        <taxon>Pseudomonadati</taxon>
        <taxon>Pseudomonadota</taxon>
        <taxon>Betaproteobacteria</taxon>
        <taxon>Burkholderiales</taxon>
        <taxon>Oxalobacteraceae</taxon>
        <taxon>Telluria group</taxon>
        <taxon>Massilia</taxon>
    </lineage>
</organism>
<evidence type="ECO:0000313" key="2">
    <source>
        <dbReference type="EMBL" id="MTW13808.1"/>
    </source>
</evidence>
<keyword evidence="1" id="KW-1133">Transmembrane helix</keyword>
<evidence type="ECO:0008006" key="4">
    <source>
        <dbReference type="Google" id="ProtNLM"/>
    </source>
</evidence>